<sequence>PSYLAATLIRSIRGYTVIRTGLWRFSLEATNRSTLTPTINAWEMYRLNPLLNNGTYTDDVVAVVDIARHFNLEKDWGGDPCLPQKYSWDWVDCNTDSSPRIIAVSLSDQGLNGTIPPSFGNLSALVKLDLSKNNLSGSIPEELVYLSNLKELNLADNKLSGSMPVGLADRQKKVNLNLSIYGNNMDCQSNACNGPLKRHRKKNVVVWVVIASVAAVATLSAIILVLIKWMKSNNHIPLPSTTGITPSGKTRTTLMHVDLVKIEGSRPYSYQEVREMTSDFHTQIGKGGYGSVYLGWLQEREVAIKKLDDKSHQGALEFSTEVDMLSRLHHKNLVKFIGYCTEEKNMILIYEYMSNGDLRQCLDGRNSSEKHLDWETRIKIALDAAQGLEYLHMGCKPGIIHRDVKTSNILLNDRMEAKVADFGLSKTGPLEGATHISTLVKGTTGYLDPEYYTTHRLTEKSDVFSFGVVLLEIISGRRPLPSTGEEGHISSWILDFLLKGDIESIADPALGKDYK</sequence>
<dbReference type="FunFam" id="3.80.10.10:FF:000129">
    <property type="entry name" value="Leucine-rich repeat receptor-like kinase"/>
    <property type="match status" value="1"/>
</dbReference>
<keyword evidence="10 13" id="KW-0067">ATP-binding</keyword>
<accession>A0AA38GW10</accession>
<dbReference type="SUPFAM" id="SSF56112">
    <property type="entry name" value="Protein kinase-like (PK-like)"/>
    <property type="match status" value="1"/>
</dbReference>
<evidence type="ECO:0000256" key="5">
    <source>
        <dbReference type="ARBA" id="ARBA00022692"/>
    </source>
</evidence>
<dbReference type="EMBL" id="JAHRHJ020000002">
    <property type="protein sequence ID" value="KAH9327675.1"/>
    <property type="molecule type" value="Genomic_DNA"/>
</dbReference>
<dbReference type="FunFam" id="3.30.200.20:FF:000178">
    <property type="entry name" value="serine/threonine-protein kinase PBS1-like"/>
    <property type="match status" value="1"/>
</dbReference>
<organism evidence="16 17">
    <name type="scientific">Taxus chinensis</name>
    <name type="common">Chinese yew</name>
    <name type="synonym">Taxus wallichiana var. chinensis</name>
    <dbReference type="NCBI Taxonomy" id="29808"/>
    <lineage>
        <taxon>Eukaryota</taxon>
        <taxon>Viridiplantae</taxon>
        <taxon>Streptophyta</taxon>
        <taxon>Embryophyta</taxon>
        <taxon>Tracheophyta</taxon>
        <taxon>Spermatophyta</taxon>
        <taxon>Pinopsida</taxon>
        <taxon>Pinidae</taxon>
        <taxon>Conifers II</taxon>
        <taxon>Cupressales</taxon>
        <taxon>Taxaceae</taxon>
        <taxon>Taxus</taxon>
    </lineage>
</organism>
<dbReference type="InterPro" id="IPR000719">
    <property type="entry name" value="Prot_kinase_dom"/>
</dbReference>
<evidence type="ECO:0000256" key="3">
    <source>
        <dbReference type="ARBA" id="ARBA00022614"/>
    </source>
</evidence>
<dbReference type="InterPro" id="IPR032675">
    <property type="entry name" value="LRR_dom_sf"/>
</dbReference>
<keyword evidence="17" id="KW-1185">Reference proteome</keyword>
<keyword evidence="4" id="KW-0808">Transferase</keyword>
<keyword evidence="6" id="KW-0732">Signal</keyword>
<feature type="non-terminal residue" evidence="16">
    <location>
        <position position="1"/>
    </location>
</feature>
<evidence type="ECO:0000256" key="6">
    <source>
        <dbReference type="ARBA" id="ARBA00022729"/>
    </source>
</evidence>
<evidence type="ECO:0000259" key="15">
    <source>
        <dbReference type="PROSITE" id="PS50011"/>
    </source>
</evidence>
<keyword evidence="7" id="KW-0677">Repeat</keyword>
<evidence type="ECO:0000256" key="9">
    <source>
        <dbReference type="ARBA" id="ARBA00022777"/>
    </source>
</evidence>
<dbReference type="Pfam" id="PF13855">
    <property type="entry name" value="LRR_8"/>
    <property type="match status" value="1"/>
</dbReference>
<evidence type="ECO:0000256" key="11">
    <source>
        <dbReference type="ARBA" id="ARBA00022989"/>
    </source>
</evidence>
<reference evidence="16 17" key="1">
    <citation type="journal article" date="2021" name="Nat. Plants">
        <title>The Taxus genome provides insights into paclitaxel biosynthesis.</title>
        <authorList>
            <person name="Xiong X."/>
            <person name="Gou J."/>
            <person name="Liao Q."/>
            <person name="Li Y."/>
            <person name="Zhou Q."/>
            <person name="Bi G."/>
            <person name="Li C."/>
            <person name="Du R."/>
            <person name="Wang X."/>
            <person name="Sun T."/>
            <person name="Guo L."/>
            <person name="Liang H."/>
            <person name="Lu P."/>
            <person name="Wu Y."/>
            <person name="Zhang Z."/>
            <person name="Ro D.K."/>
            <person name="Shang Y."/>
            <person name="Huang S."/>
            <person name="Yan J."/>
        </authorList>
    </citation>
    <scope>NUCLEOTIDE SEQUENCE [LARGE SCALE GENOMIC DNA]</scope>
    <source>
        <strain evidence="16">Ta-2019</strain>
    </source>
</reference>
<dbReference type="PROSITE" id="PS50011">
    <property type="entry name" value="PROTEIN_KINASE_DOM"/>
    <property type="match status" value="1"/>
</dbReference>
<feature type="binding site" evidence="13">
    <location>
        <position position="306"/>
    </location>
    <ligand>
        <name>ATP</name>
        <dbReference type="ChEBI" id="CHEBI:30616"/>
    </ligand>
</feature>
<dbReference type="PRINTS" id="PR00019">
    <property type="entry name" value="LEURICHRPT"/>
</dbReference>
<comment type="subcellular location">
    <subcellularLocation>
        <location evidence="1">Membrane</location>
        <topology evidence="1">Single-pass membrane protein</topology>
    </subcellularLocation>
</comment>
<evidence type="ECO:0000256" key="7">
    <source>
        <dbReference type="ARBA" id="ARBA00022737"/>
    </source>
</evidence>
<dbReference type="PANTHER" id="PTHR45631:SF68">
    <property type="entry name" value="REPEAT FAMILY PROTEIN, PUTATIVE, EXPRESSED-RELATED"/>
    <property type="match status" value="1"/>
</dbReference>
<dbReference type="GO" id="GO:0005524">
    <property type="term" value="F:ATP binding"/>
    <property type="evidence" value="ECO:0007669"/>
    <property type="project" value="UniProtKB-UniRule"/>
</dbReference>
<dbReference type="SUPFAM" id="SSF52058">
    <property type="entry name" value="L domain-like"/>
    <property type="match status" value="1"/>
</dbReference>
<dbReference type="OMA" id="DNNPEYH"/>
<comment type="caution">
    <text evidence="16">The sequence shown here is derived from an EMBL/GenBank/DDBJ whole genome shotgun (WGS) entry which is preliminary data.</text>
</comment>
<dbReference type="AlphaFoldDB" id="A0AA38GW10"/>
<dbReference type="Pfam" id="PF07714">
    <property type="entry name" value="PK_Tyr_Ser-Thr"/>
    <property type="match status" value="1"/>
</dbReference>
<keyword evidence="8 13" id="KW-0547">Nucleotide-binding</keyword>
<dbReference type="PROSITE" id="PS00107">
    <property type="entry name" value="PROTEIN_KINASE_ATP"/>
    <property type="match status" value="1"/>
</dbReference>
<dbReference type="InterPro" id="IPR001611">
    <property type="entry name" value="Leu-rich_rpt"/>
</dbReference>
<proteinExistence type="predicted"/>
<name>A0AA38GW10_TAXCH</name>
<dbReference type="SMART" id="SM00220">
    <property type="entry name" value="S_TKc"/>
    <property type="match status" value="1"/>
</dbReference>
<keyword evidence="9" id="KW-0418">Kinase</keyword>
<keyword evidence="5 14" id="KW-0812">Transmembrane</keyword>
<evidence type="ECO:0000256" key="4">
    <source>
        <dbReference type="ARBA" id="ARBA00022679"/>
    </source>
</evidence>
<dbReference type="Gene3D" id="3.30.200.20">
    <property type="entry name" value="Phosphorylase Kinase, domain 1"/>
    <property type="match status" value="1"/>
</dbReference>
<dbReference type="InterPro" id="IPR008271">
    <property type="entry name" value="Ser/Thr_kinase_AS"/>
</dbReference>
<protein>
    <recommendedName>
        <fullName evidence="15">Protein kinase domain-containing protein</fullName>
    </recommendedName>
</protein>
<dbReference type="InterPro" id="IPR011009">
    <property type="entry name" value="Kinase-like_dom_sf"/>
</dbReference>
<evidence type="ECO:0000313" key="16">
    <source>
        <dbReference type="EMBL" id="KAH9327675.1"/>
    </source>
</evidence>
<evidence type="ECO:0000256" key="14">
    <source>
        <dbReference type="SAM" id="Phobius"/>
    </source>
</evidence>
<evidence type="ECO:0000256" key="2">
    <source>
        <dbReference type="ARBA" id="ARBA00022527"/>
    </source>
</evidence>
<keyword evidence="12 14" id="KW-0472">Membrane</keyword>
<feature type="transmembrane region" description="Helical" evidence="14">
    <location>
        <begin position="204"/>
        <end position="230"/>
    </location>
</feature>
<evidence type="ECO:0000256" key="10">
    <source>
        <dbReference type="ARBA" id="ARBA00022840"/>
    </source>
</evidence>
<evidence type="ECO:0000256" key="8">
    <source>
        <dbReference type="ARBA" id="ARBA00022741"/>
    </source>
</evidence>
<feature type="non-terminal residue" evidence="16">
    <location>
        <position position="515"/>
    </location>
</feature>
<dbReference type="Gene3D" id="3.80.10.10">
    <property type="entry name" value="Ribonuclease Inhibitor"/>
    <property type="match status" value="1"/>
</dbReference>
<dbReference type="GO" id="GO:0016020">
    <property type="term" value="C:membrane"/>
    <property type="evidence" value="ECO:0007669"/>
    <property type="project" value="UniProtKB-SubCell"/>
</dbReference>
<dbReference type="Gene3D" id="1.10.510.10">
    <property type="entry name" value="Transferase(Phosphotransferase) domain 1"/>
    <property type="match status" value="1"/>
</dbReference>
<dbReference type="Proteomes" id="UP000824469">
    <property type="component" value="Unassembled WGS sequence"/>
</dbReference>
<dbReference type="PROSITE" id="PS00108">
    <property type="entry name" value="PROTEIN_KINASE_ST"/>
    <property type="match status" value="1"/>
</dbReference>
<dbReference type="GO" id="GO:0004674">
    <property type="term" value="F:protein serine/threonine kinase activity"/>
    <property type="evidence" value="ECO:0007669"/>
    <property type="project" value="UniProtKB-KW"/>
</dbReference>
<dbReference type="PANTHER" id="PTHR45631">
    <property type="entry name" value="OS07G0107800 PROTEIN-RELATED"/>
    <property type="match status" value="1"/>
</dbReference>
<keyword evidence="2" id="KW-0723">Serine/threonine-protein kinase</keyword>
<evidence type="ECO:0000256" key="1">
    <source>
        <dbReference type="ARBA" id="ARBA00004167"/>
    </source>
</evidence>
<dbReference type="InterPro" id="IPR017441">
    <property type="entry name" value="Protein_kinase_ATP_BS"/>
</dbReference>
<evidence type="ECO:0000256" key="13">
    <source>
        <dbReference type="PROSITE-ProRule" id="PRU10141"/>
    </source>
</evidence>
<keyword evidence="3" id="KW-0433">Leucine-rich repeat</keyword>
<evidence type="ECO:0000313" key="17">
    <source>
        <dbReference type="Proteomes" id="UP000824469"/>
    </source>
</evidence>
<evidence type="ECO:0000256" key="12">
    <source>
        <dbReference type="ARBA" id="ARBA00023136"/>
    </source>
</evidence>
<dbReference type="InterPro" id="IPR001245">
    <property type="entry name" value="Ser-Thr/Tyr_kinase_cat_dom"/>
</dbReference>
<keyword evidence="11 14" id="KW-1133">Transmembrane helix</keyword>
<gene>
    <name evidence="16" type="ORF">KI387_007853</name>
</gene>
<feature type="domain" description="Protein kinase" evidence="15">
    <location>
        <begin position="278"/>
        <end position="515"/>
    </location>
</feature>